<dbReference type="SUPFAM" id="SSF117856">
    <property type="entry name" value="AF0104/ALDC/Ptd012-like"/>
    <property type="match status" value="1"/>
</dbReference>
<evidence type="ECO:0000256" key="2">
    <source>
        <dbReference type="ARBA" id="ARBA00023125"/>
    </source>
</evidence>
<feature type="domain" description="PPC" evidence="4">
    <location>
        <begin position="220"/>
        <end position="357"/>
    </location>
</feature>
<keyword evidence="3" id="KW-0804">Transcription</keyword>
<dbReference type="Gramene" id="Solyc04g053094.1.1">
    <property type="protein sequence ID" value="Solyc04g053094.1.1"/>
    <property type="gene ID" value="Solyc04g053094.1"/>
</dbReference>
<dbReference type="STRING" id="4081.A0A3Q7GWZ2"/>
<keyword evidence="1" id="KW-0805">Transcription regulation</keyword>
<dbReference type="Pfam" id="PF03479">
    <property type="entry name" value="PCC"/>
    <property type="match status" value="1"/>
</dbReference>
<keyword evidence="2" id="KW-0238">DNA-binding</keyword>
<reference evidence="5" key="1">
    <citation type="journal article" date="2012" name="Nature">
        <title>The tomato genome sequence provides insights into fleshy fruit evolution.</title>
        <authorList>
            <consortium name="Tomato Genome Consortium"/>
        </authorList>
    </citation>
    <scope>NUCLEOTIDE SEQUENCE [LARGE SCALE GENOMIC DNA]</scope>
    <source>
        <strain evidence="5">cv. Heinz 1706</strain>
    </source>
</reference>
<dbReference type="InParanoid" id="A0A3Q7GWZ2"/>
<dbReference type="Proteomes" id="UP000004994">
    <property type="component" value="Chromosome 4"/>
</dbReference>
<dbReference type="InterPro" id="IPR005175">
    <property type="entry name" value="PPC_dom"/>
</dbReference>
<evidence type="ECO:0000313" key="6">
    <source>
        <dbReference type="Proteomes" id="UP000004994"/>
    </source>
</evidence>
<evidence type="ECO:0000313" key="5">
    <source>
        <dbReference type="EnsemblPlants" id="Solyc04g053094.1.1"/>
    </source>
</evidence>
<dbReference type="GO" id="GO:0003677">
    <property type="term" value="F:DNA binding"/>
    <property type="evidence" value="ECO:0007669"/>
    <property type="project" value="UniProtKB-KW"/>
</dbReference>
<sequence length="357" mass="39596">MSDTRMVIVLVYVDYLLIKGSEPLLIQATKQVLHSHFKMNDLGELKYFLGIEFCRSESGVVMNQRKYALELLSEAGPAGAQLVFTPLECNVKLTSVAYNTSNVDPLFLDITTYQRMIGKLLYLTNTRPDIPFAQPKHSHWNAALRVIKYIKGSPGLGLLMSSHKYTKLTGFFEADWAAFLSTRRSVTGYLLNFGDSLISWKSKKQNTVSQSSAEAEYRSLATLTAKVVWVTTSSKKIGCETSKAKIQDILSAYLEFCFLSIVDLLNGVVSAEGSSNVGDVAGAIDEGRFLIMSLSLSFIVSESSRIYGLHVVLSRPDRTVFGSYVFGRLIAATPLEVVVSRFIPKKEEPAFEGYDNN</sequence>
<dbReference type="CDD" id="cd09272">
    <property type="entry name" value="RNase_HI_RT_Ty1"/>
    <property type="match status" value="1"/>
</dbReference>
<protein>
    <recommendedName>
        <fullName evidence="4">PPC domain-containing protein</fullName>
    </recommendedName>
</protein>
<organism evidence="5">
    <name type="scientific">Solanum lycopersicum</name>
    <name type="common">Tomato</name>
    <name type="synonym">Lycopersicon esculentum</name>
    <dbReference type="NCBI Taxonomy" id="4081"/>
    <lineage>
        <taxon>Eukaryota</taxon>
        <taxon>Viridiplantae</taxon>
        <taxon>Streptophyta</taxon>
        <taxon>Embryophyta</taxon>
        <taxon>Tracheophyta</taxon>
        <taxon>Spermatophyta</taxon>
        <taxon>Magnoliopsida</taxon>
        <taxon>eudicotyledons</taxon>
        <taxon>Gunneridae</taxon>
        <taxon>Pentapetalae</taxon>
        <taxon>asterids</taxon>
        <taxon>lamiids</taxon>
        <taxon>Solanales</taxon>
        <taxon>Solanaceae</taxon>
        <taxon>Solanoideae</taxon>
        <taxon>Solaneae</taxon>
        <taxon>Solanum</taxon>
        <taxon>Solanum subgen. Lycopersicon</taxon>
    </lineage>
</organism>
<dbReference type="EnsemblPlants" id="Solyc04g053094.1.1">
    <property type="protein sequence ID" value="Solyc04g053094.1.1"/>
    <property type="gene ID" value="Solyc04g053094.1"/>
</dbReference>
<dbReference type="InterPro" id="IPR013103">
    <property type="entry name" value="RVT_2"/>
</dbReference>
<dbReference type="PANTHER" id="PTHR11439:SF499">
    <property type="entry name" value="PPC DOMAIN-CONTAINING PROTEIN"/>
    <property type="match status" value="1"/>
</dbReference>
<keyword evidence="6" id="KW-1185">Reference proteome</keyword>
<dbReference type="SUPFAM" id="SSF56672">
    <property type="entry name" value="DNA/RNA polymerases"/>
    <property type="match status" value="1"/>
</dbReference>
<reference evidence="5" key="2">
    <citation type="submission" date="2019-01" db="UniProtKB">
        <authorList>
            <consortium name="EnsemblPlants"/>
        </authorList>
    </citation>
    <scope>IDENTIFICATION</scope>
    <source>
        <strain evidence="5">cv. Heinz 1706</strain>
    </source>
</reference>
<evidence type="ECO:0000259" key="4">
    <source>
        <dbReference type="PROSITE" id="PS51742"/>
    </source>
</evidence>
<evidence type="ECO:0000256" key="1">
    <source>
        <dbReference type="ARBA" id="ARBA00023015"/>
    </source>
</evidence>
<dbReference type="InterPro" id="IPR043502">
    <property type="entry name" value="DNA/RNA_pol_sf"/>
</dbReference>
<proteinExistence type="predicted"/>
<dbReference type="CDD" id="cd11378">
    <property type="entry name" value="DUF296"/>
    <property type="match status" value="1"/>
</dbReference>
<name>A0A3Q7GWZ2_SOLLC</name>
<dbReference type="Gene3D" id="3.30.1330.80">
    <property type="entry name" value="Hypothetical protein, similar to alpha- acetolactate decarboxylase, domain 2"/>
    <property type="match status" value="1"/>
</dbReference>
<dbReference type="PROSITE" id="PS51742">
    <property type="entry name" value="PPC"/>
    <property type="match status" value="1"/>
</dbReference>
<dbReference type="Pfam" id="PF07727">
    <property type="entry name" value="RVT_2"/>
    <property type="match status" value="1"/>
</dbReference>
<evidence type="ECO:0000256" key="3">
    <source>
        <dbReference type="ARBA" id="ARBA00023163"/>
    </source>
</evidence>
<dbReference type="AlphaFoldDB" id="A0A3Q7GWZ2"/>
<accession>A0A3Q7GWZ2</accession>
<dbReference type="PANTHER" id="PTHR11439">
    <property type="entry name" value="GAG-POL-RELATED RETROTRANSPOSON"/>
    <property type="match status" value="1"/>
</dbReference>